<gene>
    <name evidence="4" type="ORF">GA0070616_5560</name>
</gene>
<dbReference type="AlphaFoldDB" id="A0A1C6T5M4"/>
<name>A0A1C6T5M4_9ACTN</name>
<dbReference type="SMART" id="SM00701">
    <property type="entry name" value="PGRP"/>
    <property type="match status" value="1"/>
</dbReference>
<dbReference type="InterPro" id="IPR015510">
    <property type="entry name" value="PGRP"/>
</dbReference>
<feature type="domain" description="Peptidoglycan recognition protein family" evidence="3">
    <location>
        <begin position="47"/>
        <end position="199"/>
    </location>
</feature>
<dbReference type="PANTHER" id="PTHR11022:SF41">
    <property type="entry name" value="PEPTIDOGLYCAN-RECOGNITION PROTEIN LC-RELATED"/>
    <property type="match status" value="1"/>
</dbReference>
<dbReference type="CDD" id="cd06583">
    <property type="entry name" value="PGRP"/>
    <property type="match status" value="1"/>
</dbReference>
<dbReference type="EMBL" id="FMHT01000003">
    <property type="protein sequence ID" value="SCL36715.1"/>
    <property type="molecule type" value="Genomic_DNA"/>
</dbReference>
<dbReference type="Proteomes" id="UP000199699">
    <property type="component" value="Unassembled WGS sequence"/>
</dbReference>
<evidence type="ECO:0000313" key="5">
    <source>
        <dbReference type="Proteomes" id="UP000199699"/>
    </source>
</evidence>
<dbReference type="InterPro" id="IPR002477">
    <property type="entry name" value="Peptidoglycan-bd-like"/>
</dbReference>
<keyword evidence="4" id="KW-0378">Hydrolase</keyword>
<dbReference type="PANTHER" id="PTHR11022">
    <property type="entry name" value="PEPTIDOGLYCAN RECOGNITION PROTEIN"/>
    <property type="match status" value="1"/>
</dbReference>
<protein>
    <submittedName>
        <fullName evidence="4">Peptidoglycan-binding (PGRP) domain of peptidoglycan hydrolases-containing protein</fullName>
    </submittedName>
</protein>
<dbReference type="GO" id="GO:0008270">
    <property type="term" value="F:zinc ion binding"/>
    <property type="evidence" value="ECO:0007669"/>
    <property type="project" value="InterPro"/>
</dbReference>
<feature type="domain" description="N-acetylmuramoyl-L-alanine amidase" evidence="2">
    <location>
        <begin position="57"/>
        <end position="205"/>
    </location>
</feature>
<dbReference type="InterPro" id="IPR036365">
    <property type="entry name" value="PGBD-like_sf"/>
</dbReference>
<proteinExistence type="inferred from homology"/>
<dbReference type="InterPro" id="IPR036366">
    <property type="entry name" value="PGBDSf"/>
</dbReference>
<sequence length="377" mass="41507">MPVEHTEVDRRTLLRAGLGAATVAVVGSKLAIPAAAHADAGADLDWIISCDEWDARPPRNPLTVSGIATNKIILHHMAFPNVTDYSREQAVRLAQDCQRLHVDGNGWSDTGQHFTVSRGGYVLEGRRGSLERLRAGDRQMVSAHCPGENTRAIGIENEGTYVDQTPPEALTDSLVRLCTAVCRRYGLHAHDIFGHWDFRTTQCPGAAFYHQFPAVRRRVFQALGTDLGDVPARRWPDLWRFVSAPSVRVAQYLLAHRGYAVDPTGVFDADTVAAVQDWQARNGIPVDVDATLTAATWETLAPELGRHATGLPVEAVQYLLNVKGYVEVTATGTYDHVTRRAVQDLQALHGLPRDGRIGTDTWCVVVGGVLRRSFRRR</sequence>
<dbReference type="InterPro" id="IPR006619">
    <property type="entry name" value="PGRP_domain_met/bac"/>
</dbReference>
<dbReference type="SUPFAM" id="SSF47090">
    <property type="entry name" value="PGBD-like"/>
    <property type="match status" value="2"/>
</dbReference>
<dbReference type="Gene3D" id="3.40.80.10">
    <property type="entry name" value="Peptidoglycan recognition protein-like"/>
    <property type="match status" value="1"/>
</dbReference>
<dbReference type="SUPFAM" id="SSF55846">
    <property type="entry name" value="N-acetylmuramoyl-L-alanine amidase-like"/>
    <property type="match status" value="1"/>
</dbReference>
<organism evidence="4 5">
    <name type="scientific">Micromonospora nigra</name>
    <dbReference type="NCBI Taxonomy" id="145857"/>
    <lineage>
        <taxon>Bacteria</taxon>
        <taxon>Bacillati</taxon>
        <taxon>Actinomycetota</taxon>
        <taxon>Actinomycetes</taxon>
        <taxon>Micromonosporales</taxon>
        <taxon>Micromonosporaceae</taxon>
        <taxon>Micromonospora</taxon>
    </lineage>
</organism>
<dbReference type="SMART" id="SM00644">
    <property type="entry name" value="Ami_2"/>
    <property type="match status" value="1"/>
</dbReference>
<dbReference type="GO" id="GO:0009253">
    <property type="term" value="P:peptidoglycan catabolic process"/>
    <property type="evidence" value="ECO:0007669"/>
    <property type="project" value="InterPro"/>
</dbReference>
<dbReference type="RefSeq" id="WP_091089544.1">
    <property type="nucleotide sequence ID" value="NZ_FMHT01000003.1"/>
</dbReference>
<dbReference type="InterPro" id="IPR036505">
    <property type="entry name" value="Amidase/PGRP_sf"/>
</dbReference>
<evidence type="ECO:0000313" key="4">
    <source>
        <dbReference type="EMBL" id="SCL36715.1"/>
    </source>
</evidence>
<dbReference type="Pfam" id="PF01471">
    <property type="entry name" value="PG_binding_1"/>
    <property type="match status" value="2"/>
</dbReference>
<dbReference type="InterPro" id="IPR002502">
    <property type="entry name" value="Amidase_domain"/>
</dbReference>
<evidence type="ECO:0000259" key="2">
    <source>
        <dbReference type="SMART" id="SM00644"/>
    </source>
</evidence>
<evidence type="ECO:0000259" key="3">
    <source>
        <dbReference type="SMART" id="SM00701"/>
    </source>
</evidence>
<dbReference type="OrthoDB" id="514320at2"/>
<reference evidence="4 5" key="1">
    <citation type="submission" date="2016-06" db="EMBL/GenBank/DDBJ databases">
        <authorList>
            <person name="Kjaerup R.B."/>
            <person name="Dalgaard T.S."/>
            <person name="Juul-Madsen H.R."/>
        </authorList>
    </citation>
    <scope>NUCLEOTIDE SEQUENCE [LARGE SCALE GENOMIC DNA]</scope>
    <source>
        <strain evidence="4 5">DSM 43818</strain>
    </source>
</reference>
<comment type="similarity">
    <text evidence="1">Belongs to the N-acetylmuramoyl-L-alanine amidase 2 family.</text>
</comment>
<dbReference type="Pfam" id="PF01510">
    <property type="entry name" value="Amidase_2"/>
    <property type="match status" value="1"/>
</dbReference>
<dbReference type="Gene3D" id="1.10.101.10">
    <property type="entry name" value="PGBD-like superfamily/PGBD"/>
    <property type="match status" value="2"/>
</dbReference>
<dbReference type="PROSITE" id="PS51318">
    <property type="entry name" value="TAT"/>
    <property type="match status" value="1"/>
</dbReference>
<dbReference type="GO" id="GO:0008745">
    <property type="term" value="F:N-acetylmuramoyl-L-alanine amidase activity"/>
    <property type="evidence" value="ECO:0007669"/>
    <property type="project" value="InterPro"/>
</dbReference>
<dbReference type="InterPro" id="IPR006311">
    <property type="entry name" value="TAT_signal"/>
</dbReference>
<keyword evidence="5" id="KW-1185">Reference proteome</keyword>
<accession>A0A1C6T5M4</accession>
<dbReference type="STRING" id="145857.GA0070616_5560"/>
<evidence type="ECO:0000256" key="1">
    <source>
        <dbReference type="ARBA" id="ARBA00007553"/>
    </source>
</evidence>